<organism evidence="13 14">
    <name type="scientific">Rubellimicrobium rubrum</name>
    <dbReference type="NCBI Taxonomy" id="2585369"/>
    <lineage>
        <taxon>Bacteria</taxon>
        <taxon>Pseudomonadati</taxon>
        <taxon>Pseudomonadota</taxon>
        <taxon>Alphaproteobacteria</taxon>
        <taxon>Rhodobacterales</taxon>
        <taxon>Roseobacteraceae</taxon>
        <taxon>Rubellimicrobium</taxon>
    </lineage>
</organism>
<dbReference type="PANTHER" id="PTHR43527">
    <property type="entry name" value="4-DIPHOSPHOCYTIDYL-2-C-METHYL-D-ERYTHRITOL KINASE, CHLOROPLASTIC"/>
    <property type="match status" value="1"/>
</dbReference>
<dbReference type="Proteomes" id="UP000305887">
    <property type="component" value="Unassembled WGS sequence"/>
</dbReference>
<evidence type="ECO:0000256" key="7">
    <source>
        <dbReference type="ARBA" id="ARBA00022840"/>
    </source>
</evidence>
<comment type="caution">
    <text evidence="13">The sequence shown here is derived from an EMBL/GenBank/DDBJ whole genome shotgun (WGS) entry which is preliminary data.</text>
</comment>
<dbReference type="InterPro" id="IPR020568">
    <property type="entry name" value="Ribosomal_Su5_D2-typ_SF"/>
</dbReference>
<protein>
    <recommendedName>
        <fullName evidence="3 10">4-diphosphocytidyl-2-C-methyl-D-erythritol kinase</fullName>
        <shortName evidence="10">CMK</shortName>
        <ecNumber evidence="2 10">2.7.1.148</ecNumber>
    </recommendedName>
    <alternativeName>
        <fullName evidence="9 10">4-(cytidine-5'-diphospho)-2-C-methyl-D-erythritol kinase</fullName>
    </alternativeName>
</protein>
<dbReference type="GO" id="GO:0019288">
    <property type="term" value="P:isopentenyl diphosphate biosynthetic process, methylerythritol 4-phosphate pathway"/>
    <property type="evidence" value="ECO:0007669"/>
    <property type="project" value="UniProtKB-UniRule"/>
</dbReference>
<dbReference type="UniPathway" id="UPA00056">
    <property type="reaction ID" value="UER00094"/>
</dbReference>
<feature type="binding site" evidence="10">
    <location>
        <begin position="94"/>
        <end position="104"/>
    </location>
    <ligand>
        <name>ATP</name>
        <dbReference type="ChEBI" id="CHEBI:30616"/>
    </ligand>
</feature>
<dbReference type="RefSeq" id="WP_139075619.1">
    <property type="nucleotide sequence ID" value="NZ_VDFU01000004.1"/>
</dbReference>
<dbReference type="Pfam" id="PF00288">
    <property type="entry name" value="GHMP_kinases_N"/>
    <property type="match status" value="1"/>
</dbReference>
<keyword evidence="4 10" id="KW-0808">Transferase</keyword>
<evidence type="ECO:0000256" key="3">
    <source>
        <dbReference type="ARBA" id="ARBA00017473"/>
    </source>
</evidence>
<evidence type="ECO:0000259" key="11">
    <source>
        <dbReference type="Pfam" id="PF00288"/>
    </source>
</evidence>
<proteinExistence type="inferred from homology"/>
<evidence type="ECO:0000256" key="4">
    <source>
        <dbReference type="ARBA" id="ARBA00022679"/>
    </source>
</evidence>
<comment type="function">
    <text evidence="10">Catalyzes the phosphorylation of the position 2 hydroxy group of 4-diphosphocytidyl-2C-methyl-D-erythritol.</text>
</comment>
<dbReference type="InterPro" id="IPR014721">
    <property type="entry name" value="Ribsml_uS5_D2-typ_fold_subgr"/>
</dbReference>
<dbReference type="PANTHER" id="PTHR43527:SF2">
    <property type="entry name" value="4-DIPHOSPHOCYTIDYL-2-C-METHYL-D-ERYTHRITOL KINASE, CHLOROPLASTIC"/>
    <property type="match status" value="1"/>
</dbReference>
<keyword evidence="5 10" id="KW-0547">Nucleotide-binding</keyword>
<evidence type="ECO:0000256" key="10">
    <source>
        <dbReference type="HAMAP-Rule" id="MF_00061"/>
    </source>
</evidence>
<feature type="domain" description="GHMP kinase C-terminal" evidence="12">
    <location>
        <begin position="212"/>
        <end position="268"/>
    </location>
</feature>
<evidence type="ECO:0000256" key="2">
    <source>
        <dbReference type="ARBA" id="ARBA00012052"/>
    </source>
</evidence>
<dbReference type="OrthoDB" id="9809438at2"/>
<dbReference type="NCBIfam" id="TIGR00154">
    <property type="entry name" value="ispE"/>
    <property type="match status" value="1"/>
</dbReference>
<dbReference type="HAMAP" id="MF_00061">
    <property type="entry name" value="IspE"/>
    <property type="match status" value="1"/>
</dbReference>
<dbReference type="GO" id="GO:0050515">
    <property type="term" value="F:4-(cytidine 5'-diphospho)-2-C-methyl-D-erythritol kinase activity"/>
    <property type="evidence" value="ECO:0007669"/>
    <property type="project" value="UniProtKB-UniRule"/>
</dbReference>
<dbReference type="GO" id="GO:0005524">
    <property type="term" value="F:ATP binding"/>
    <property type="evidence" value="ECO:0007669"/>
    <property type="project" value="UniProtKB-UniRule"/>
</dbReference>
<dbReference type="Pfam" id="PF08544">
    <property type="entry name" value="GHMP_kinases_C"/>
    <property type="match status" value="1"/>
</dbReference>
<sequence length="284" mass="29392">MDKGFAPAKVNLALHVTGRGADGYHQLDSLVVFAGTGDQIMAASARDLTLTVTGPFSKGVPTDDTNLVLRAAKALRAARNVTKGAAIRLTKTLPHGAGLGSGSSDAATALRLLASLWEVEPLSPDAPEVLALGSDVPVCLHAPAAMRMRGRGEVIDPAPALPSIGLILVNPGVVLPTKDVFGGLVTRTNPPMPALPDTRSADEFVAWLHTVRNDLQAPAEKLAPPVAEVLSVLRRTRGVLAAVMSGSGATCVGITRNAGTARTVARTIQLSRQGWWVAPAPLLA</sequence>
<feature type="active site" evidence="10">
    <location>
        <position position="9"/>
    </location>
</feature>
<evidence type="ECO:0000259" key="12">
    <source>
        <dbReference type="Pfam" id="PF08544"/>
    </source>
</evidence>
<dbReference type="AlphaFoldDB" id="A0A5C4N170"/>
<dbReference type="SUPFAM" id="SSF55060">
    <property type="entry name" value="GHMP Kinase, C-terminal domain"/>
    <property type="match status" value="1"/>
</dbReference>
<keyword evidence="14" id="KW-1185">Reference proteome</keyword>
<dbReference type="NCBIfam" id="NF011202">
    <property type="entry name" value="PRK14608.1"/>
    <property type="match status" value="1"/>
</dbReference>
<evidence type="ECO:0000256" key="1">
    <source>
        <dbReference type="ARBA" id="ARBA00009684"/>
    </source>
</evidence>
<dbReference type="Gene3D" id="3.30.70.890">
    <property type="entry name" value="GHMP kinase, C-terminal domain"/>
    <property type="match status" value="1"/>
</dbReference>
<gene>
    <name evidence="10" type="primary">ispE</name>
    <name evidence="13" type="ORF">FHG66_05020</name>
</gene>
<dbReference type="PIRSF" id="PIRSF010376">
    <property type="entry name" value="IspE"/>
    <property type="match status" value="1"/>
</dbReference>
<dbReference type="EMBL" id="VDFU01000004">
    <property type="protein sequence ID" value="TNC51531.1"/>
    <property type="molecule type" value="Genomic_DNA"/>
</dbReference>
<dbReference type="EC" id="2.7.1.148" evidence="2 10"/>
<comment type="pathway">
    <text evidence="10">Isoprenoid biosynthesis; isopentenyl diphosphate biosynthesis via DXP pathway; isopentenyl diphosphate from 1-deoxy-D-xylulose 5-phosphate: step 3/6.</text>
</comment>
<comment type="similarity">
    <text evidence="1 10">Belongs to the GHMP kinase family. IspE subfamily.</text>
</comment>
<dbReference type="SUPFAM" id="SSF54211">
    <property type="entry name" value="Ribosomal protein S5 domain 2-like"/>
    <property type="match status" value="1"/>
</dbReference>
<dbReference type="Gene3D" id="3.30.230.10">
    <property type="match status" value="1"/>
</dbReference>
<accession>A0A5C4N170</accession>
<dbReference type="InterPro" id="IPR006204">
    <property type="entry name" value="GHMP_kinase_N_dom"/>
</dbReference>
<evidence type="ECO:0000313" key="13">
    <source>
        <dbReference type="EMBL" id="TNC51531.1"/>
    </source>
</evidence>
<feature type="domain" description="GHMP kinase N-terminal" evidence="11">
    <location>
        <begin position="66"/>
        <end position="136"/>
    </location>
</feature>
<evidence type="ECO:0000256" key="5">
    <source>
        <dbReference type="ARBA" id="ARBA00022741"/>
    </source>
</evidence>
<dbReference type="InterPro" id="IPR004424">
    <property type="entry name" value="IspE"/>
</dbReference>
<evidence type="ECO:0000256" key="9">
    <source>
        <dbReference type="ARBA" id="ARBA00032554"/>
    </source>
</evidence>
<keyword evidence="8 10" id="KW-0414">Isoprene biosynthesis</keyword>
<dbReference type="GO" id="GO:0016114">
    <property type="term" value="P:terpenoid biosynthetic process"/>
    <property type="evidence" value="ECO:0007669"/>
    <property type="project" value="UniProtKB-UniRule"/>
</dbReference>
<dbReference type="InterPro" id="IPR013750">
    <property type="entry name" value="GHMP_kinase_C_dom"/>
</dbReference>
<name>A0A5C4N170_9RHOB</name>
<evidence type="ECO:0000313" key="14">
    <source>
        <dbReference type="Proteomes" id="UP000305887"/>
    </source>
</evidence>
<feature type="active site" evidence="10">
    <location>
        <position position="135"/>
    </location>
</feature>
<comment type="catalytic activity">
    <reaction evidence="10">
        <text>4-CDP-2-C-methyl-D-erythritol + ATP = 4-CDP-2-C-methyl-D-erythritol 2-phosphate + ADP + H(+)</text>
        <dbReference type="Rhea" id="RHEA:18437"/>
        <dbReference type="ChEBI" id="CHEBI:15378"/>
        <dbReference type="ChEBI" id="CHEBI:30616"/>
        <dbReference type="ChEBI" id="CHEBI:57823"/>
        <dbReference type="ChEBI" id="CHEBI:57919"/>
        <dbReference type="ChEBI" id="CHEBI:456216"/>
        <dbReference type="EC" id="2.7.1.148"/>
    </reaction>
</comment>
<reference evidence="13 14" key="1">
    <citation type="submission" date="2019-06" db="EMBL/GenBank/DDBJ databases">
        <title>YIM 131921 draft genome.</title>
        <authorList>
            <person name="Jiang L."/>
        </authorList>
    </citation>
    <scope>NUCLEOTIDE SEQUENCE [LARGE SCALE GENOMIC DNA]</scope>
    <source>
        <strain evidence="13 14">YIM 131921</strain>
    </source>
</reference>
<dbReference type="InterPro" id="IPR036554">
    <property type="entry name" value="GHMP_kinase_C_sf"/>
</dbReference>
<evidence type="ECO:0000256" key="8">
    <source>
        <dbReference type="ARBA" id="ARBA00023229"/>
    </source>
</evidence>
<keyword evidence="7 10" id="KW-0067">ATP-binding</keyword>
<evidence type="ECO:0000256" key="6">
    <source>
        <dbReference type="ARBA" id="ARBA00022777"/>
    </source>
</evidence>
<keyword evidence="6 10" id="KW-0418">Kinase</keyword>